<evidence type="ECO:0000256" key="5">
    <source>
        <dbReference type="ARBA" id="ARBA00047622"/>
    </source>
</evidence>
<dbReference type="SUPFAM" id="SSF53335">
    <property type="entry name" value="S-adenosyl-L-methionine-dependent methyltransferases"/>
    <property type="match status" value="1"/>
</dbReference>
<comment type="caution">
    <text evidence="7">The sequence shown here is derived from an EMBL/GenBank/DDBJ whole genome shotgun (WGS) entry which is preliminary data.</text>
</comment>
<dbReference type="InterPro" id="IPR041698">
    <property type="entry name" value="Methyltransf_25"/>
</dbReference>
<comment type="catalytic activity">
    <reaction evidence="5">
        <text>phosphoethanolamine + S-adenosyl-L-methionine = N-methylethanolamine phosphate + S-adenosyl-L-homocysteine + H(+)</text>
        <dbReference type="Rhea" id="RHEA:20365"/>
        <dbReference type="ChEBI" id="CHEBI:15378"/>
        <dbReference type="ChEBI" id="CHEBI:57781"/>
        <dbReference type="ChEBI" id="CHEBI:57856"/>
        <dbReference type="ChEBI" id="CHEBI:58190"/>
        <dbReference type="ChEBI" id="CHEBI:59789"/>
        <dbReference type="EC" id="2.1.1.103"/>
    </reaction>
    <physiologicalReaction direction="left-to-right" evidence="5">
        <dbReference type="Rhea" id="RHEA:20366"/>
    </physiologicalReaction>
</comment>
<dbReference type="Proteomes" id="UP000621492">
    <property type="component" value="Unassembled WGS sequence"/>
</dbReference>
<dbReference type="Gene3D" id="3.40.50.150">
    <property type="entry name" value="Vaccinia Virus protein VP39"/>
    <property type="match status" value="1"/>
</dbReference>
<dbReference type="PANTHER" id="PTHR44307">
    <property type="entry name" value="PHOSPHOETHANOLAMINE METHYLTRANSFERASE"/>
    <property type="match status" value="1"/>
</dbReference>
<keyword evidence="3" id="KW-0808">Transferase</keyword>
<evidence type="ECO:0000256" key="1">
    <source>
        <dbReference type="ARBA" id="ARBA00005189"/>
    </source>
</evidence>
<evidence type="ECO:0000256" key="2">
    <source>
        <dbReference type="ARBA" id="ARBA00022603"/>
    </source>
</evidence>
<evidence type="ECO:0000256" key="3">
    <source>
        <dbReference type="ARBA" id="ARBA00022679"/>
    </source>
</evidence>
<comment type="pathway">
    <text evidence="1">Lipid metabolism.</text>
</comment>
<proteinExistence type="predicted"/>
<dbReference type="GO" id="GO:0032259">
    <property type="term" value="P:methylation"/>
    <property type="evidence" value="ECO:0007669"/>
    <property type="project" value="UniProtKB-KW"/>
</dbReference>
<gene>
    <name evidence="7" type="ORF">GCM10011409_18520</name>
</gene>
<dbReference type="GO" id="GO:0000234">
    <property type="term" value="F:phosphoethanolamine N-methyltransferase activity"/>
    <property type="evidence" value="ECO:0007669"/>
    <property type="project" value="UniProtKB-EC"/>
</dbReference>
<dbReference type="EMBL" id="BMJD01000012">
    <property type="protein sequence ID" value="GGB41313.1"/>
    <property type="molecule type" value="Genomic_DNA"/>
</dbReference>
<dbReference type="InterPro" id="IPR029063">
    <property type="entry name" value="SAM-dependent_MTases_sf"/>
</dbReference>
<protein>
    <submittedName>
        <fullName evidence="7">Methyltransferase</fullName>
    </submittedName>
</protein>
<comment type="pathway">
    <text evidence="4">Phospholipid metabolism.</text>
</comment>
<dbReference type="AlphaFoldDB" id="A0A9W5TXB9"/>
<evidence type="ECO:0000313" key="7">
    <source>
        <dbReference type="EMBL" id="GGB41313.1"/>
    </source>
</evidence>
<dbReference type="CDD" id="cd02440">
    <property type="entry name" value="AdoMet_MTases"/>
    <property type="match status" value="1"/>
</dbReference>
<reference evidence="7" key="1">
    <citation type="journal article" date="2014" name="Int. J. Syst. Evol. Microbiol.">
        <title>Complete genome sequence of Corynebacterium casei LMG S-19264T (=DSM 44701T), isolated from a smear-ripened cheese.</title>
        <authorList>
            <consortium name="US DOE Joint Genome Institute (JGI-PGF)"/>
            <person name="Walter F."/>
            <person name="Albersmeier A."/>
            <person name="Kalinowski J."/>
            <person name="Ruckert C."/>
        </authorList>
    </citation>
    <scope>NUCLEOTIDE SEQUENCE</scope>
    <source>
        <strain evidence="7">CGMCC 1.15454</strain>
    </source>
</reference>
<keyword evidence="2 7" id="KW-0489">Methyltransferase</keyword>
<dbReference type="Pfam" id="PF13649">
    <property type="entry name" value="Methyltransf_25"/>
    <property type="match status" value="1"/>
</dbReference>
<organism evidence="7 8">
    <name type="scientific">Lentibacillus populi</name>
    <dbReference type="NCBI Taxonomy" id="1827502"/>
    <lineage>
        <taxon>Bacteria</taxon>
        <taxon>Bacillati</taxon>
        <taxon>Bacillota</taxon>
        <taxon>Bacilli</taxon>
        <taxon>Bacillales</taxon>
        <taxon>Bacillaceae</taxon>
        <taxon>Lentibacillus</taxon>
    </lineage>
</organism>
<keyword evidence="8" id="KW-1185">Reference proteome</keyword>
<accession>A0A9W5TXB9</accession>
<evidence type="ECO:0000313" key="8">
    <source>
        <dbReference type="Proteomes" id="UP000621492"/>
    </source>
</evidence>
<name>A0A9W5TXB9_9BACI</name>
<sequence>MDMFTYHDVLAHLGVGGAHPGGLALTKELLKDLPIKQTSHILDAGCGTGQTAAFLAKTYGCQVTALDQHPLMVERARERFAREKVTIQLVEGDMENSTLAKESFDFIIAESVTVFTNVTKTAREYIRLLRIGGMLLDLEMTAGVAFSADEVGDFQELYGLREIPIAEDWRSIFRNAGFHSVEIVKEHTVAHLLEGQSLQKDAFELQELNPLEPLDPSLYQIWDKHQRLTERFSNQLKYVVYKAEK</sequence>
<evidence type="ECO:0000256" key="4">
    <source>
        <dbReference type="ARBA" id="ARBA00025707"/>
    </source>
</evidence>
<evidence type="ECO:0000259" key="6">
    <source>
        <dbReference type="Pfam" id="PF13649"/>
    </source>
</evidence>
<dbReference type="PANTHER" id="PTHR44307:SF2">
    <property type="entry name" value="PHOSPHOETHANOLAMINE METHYLTRANSFERASE ISOFORM X1"/>
    <property type="match status" value="1"/>
</dbReference>
<feature type="domain" description="Methyltransferase" evidence="6">
    <location>
        <begin position="41"/>
        <end position="133"/>
    </location>
</feature>
<reference evidence="7" key="2">
    <citation type="submission" date="2020-09" db="EMBL/GenBank/DDBJ databases">
        <authorList>
            <person name="Sun Q."/>
            <person name="Zhou Y."/>
        </authorList>
    </citation>
    <scope>NUCLEOTIDE SEQUENCE</scope>
    <source>
        <strain evidence="7">CGMCC 1.15454</strain>
    </source>
</reference>